<gene>
    <name evidence="2" type="ORF">GCM10012278_29780</name>
</gene>
<reference evidence="2" key="1">
    <citation type="journal article" date="2014" name="Int. J. Syst. Evol. Microbiol.">
        <title>Complete genome sequence of Corynebacterium casei LMG S-19264T (=DSM 44701T), isolated from a smear-ripened cheese.</title>
        <authorList>
            <consortium name="US DOE Joint Genome Institute (JGI-PGF)"/>
            <person name="Walter F."/>
            <person name="Albersmeier A."/>
            <person name="Kalinowski J."/>
            <person name="Ruckert C."/>
        </authorList>
    </citation>
    <scope>NUCLEOTIDE SEQUENCE</scope>
    <source>
        <strain evidence="2">CGMCC 4.7430</strain>
    </source>
</reference>
<dbReference type="Proteomes" id="UP000660745">
    <property type="component" value="Unassembled WGS sequence"/>
</dbReference>
<evidence type="ECO:0000259" key="1">
    <source>
        <dbReference type="PROSITE" id="PS50801"/>
    </source>
</evidence>
<evidence type="ECO:0000313" key="3">
    <source>
        <dbReference type="Proteomes" id="UP000660745"/>
    </source>
</evidence>
<dbReference type="InterPro" id="IPR002645">
    <property type="entry name" value="STAS_dom"/>
</dbReference>
<dbReference type="RefSeq" id="WP_189139172.1">
    <property type="nucleotide sequence ID" value="NZ_BMNK01000004.1"/>
</dbReference>
<reference evidence="2" key="2">
    <citation type="submission" date="2020-09" db="EMBL/GenBank/DDBJ databases">
        <authorList>
            <person name="Sun Q."/>
            <person name="Zhou Y."/>
        </authorList>
    </citation>
    <scope>NUCLEOTIDE SEQUENCE</scope>
    <source>
        <strain evidence="2">CGMCC 4.7430</strain>
    </source>
</reference>
<dbReference type="CDD" id="cd07043">
    <property type="entry name" value="STAS_anti-anti-sigma_factors"/>
    <property type="match status" value="1"/>
</dbReference>
<name>A0A918A3P3_9ACTN</name>
<protein>
    <recommendedName>
        <fullName evidence="1">STAS domain-containing protein</fullName>
    </recommendedName>
</protein>
<dbReference type="PANTHER" id="PTHR33495">
    <property type="entry name" value="ANTI-SIGMA FACTOR ANTAGONIST TM_1081-RELATED-RELATED"/>
    <property type="match status" value="1"/>
</dbReference>
<proteinExistence type="predicted"/>
<dbReference type="GO" id="GO:0043856">
    <property type="term" value="F:anti-sigma factor antagonist activity"/>
    <property type="evidence" value="ECO:0007669"/>
    <property type="project" value="TreeGrafter"/>
</dbReference>
<dbReference type="AlphaFoldDB" id="A0A918A3P3"/>
<dbReference type="SUPFAM" id="SSF52091">
    <property type="entry name" value="SpoIIaa-like"/>
    <property type="match status" value="1"/>
</dbReference>
<dbReference type="EMBL" id="BMNK01000004">
    <property type="protein sequence ID" value="GGP06384.1"/>
    <property type="molecule type" value="Genomic_DNA"/>
</dbReference>
<accession>A0A918A3P3</accession>
<dbReference type="InterPro" id="IPR036513">
    <property type="entry name" value="STAS_dom_sf"/>
</dbReference>
<feature type="domain" description="STAS" evidence="1">
    <location>
        <begin position="1"/>
        <end position="111"/>
    </location>
</feature>
<dbReference type="PROSITE" id="PS50801">
    <property type="entry name" value="STAS"/>
    <property type="match status" value="1"/>
</dbReference>
<keyword evidence="3" id="KW-1185">Reference proteome</keyword>
<dbReference type="InterPro" id="IPR058548">
    <property type="entry name" value="MlaB-like_STAS"/>
</dbReference>
<evidence type="ECO:0000313" key="2">
    <source>
        <dbReference type="EMBL" id="GGP06384.1"/>
    </source>
</evidence>
<organism evidence="2 3">
    <name type="scientific">Nonomuraea glycinis</name>
    <dbReference type="NCBI Taxonomy" id="2047744"/>
    <lineage>
        <taxon>Bacteria</taxon>
        <taxon>Bacillati</taxon>
        <taxon>Actinomycetota</taxon>
        <taxon>Actinomycetes</taxon>
        <taxon>Streptosporangiales</taxon>
        <taxon>Streptosporangiaceae</taxon>
        <taxon>Nonomuraea</taxon>
    </lineage>
</organism>
<comment type="caution">
    <text evidence="2">The sequence shown here is derived from an EMBL/GenBank/DDBJ whole genome shotgun (WGS) entry which is preliminary data.</text>
</comment>
<dbReference type="Pfam" id="PF13466">
    <property type="entry name" value="STAS_2"/>
    <property type="match status" value="1"/>
</dbReference>
<sequence>MDRLWDVLDKTPLRIEIASPAPGTIQIALSGDLDFDTAAELTSLPVDGYDRVDVDLSGLAFIDSSGLASLVRLQQAVAKTGAVLRVVALTPYVRSLMRMTALDRLFGIPPA</sequence>
<dbReference type="Gene3D" id="3.30.750.24">
    <property type="entry name" value="STAS domain"/>
    <property type="match status" value="1"/>
</dbReference>